<dbReference type="InterPro" id="IPR035965">
    <property type="entry name" value="PAS-like_dom_sf"/>
</dbReference>
<dbReference type="InterPro" id="IPR000014">
    <property type="entry name" value="PAS"/>
</dbReference>
<dbReference type="InterPro" id="IPR036097">
    <property type="entry name" value="HisK_dim/P_sf"/>
</dbReference>
<evidence type="ECO:0000256" key="4">
    <source>
        <dbReference type="ARBA" id="ARBA00022475"/>
    </source>
</evidence>
<feature type="domain" description="Response regulatory" evidence="17">
    <location>
        <begin position="758"/>
        <end position="877"/>
    </location>
</feature>
<evidence type="ECO:0000256" key="1">
    <source>
        <dbReference type="ARBA" id="ARBA00000085"/>
    </source>
</evidence>
<dbReference type="Pfam" id="PF00512">
    <property type="entry name" value="HisKA"/>
    <property type="match status" value="1"/>
</dbReference>
<evidence type="ECO:0000256" key="5">
    <source>
        <dbReference type="ARBA" id="ARBA00022553"/>
    </source>
</evidence>
<keyword evidence="13 15" id="KW-0472">Membrane</keyword>
<evidence type="ECO:0000259" key="17">
    <source>
        <dbReference type="PROSITE" id="PS50110"/>
    </source>
</evidence>
<dbReference type="InterPro" id="IPR031621">
    <property type="entry name" value="HisKA_7TM"/>
</dbReference>
<dbReference type="InterPro" id="IPR003594">
    <property type="entry name" value="HATPase_dom"/>
</dbReference>
<accession>A0A0H4PI44</accession>
<comment type="caution">
    <text evidence="14">Lacks conserved residue(s) required for the propagation of feature annotation.</text>
</comment>
<dbReference type="EMBL" id="CP012040">
    <property type="protein sequence ID" value="AKP52543.1"/>
    <property type="molecule type" value="Genomic_DNA"/>
</dbReference>
<feature type="transmembrane region" description="Helical" evidence="15">
    <location>
        <begin position="147"/>
        <end position="168"/>
    </location>
</feature>
<evidence type="ECO:0000256" key="15">
    <source>
        <dbReference type="SAM" id="Phobius"/>
    </source>
</evidence>
<keyword evidence="9" id="KW-0418">Kinase</keyword>
<feature type="transmembrane region" description="Helical" evidence="15">
    <location>
        <begin position="180"/>
        <end position="201"/>
    </location>
</feature>
<dbReference type="STRING" id="320787.CA2015_3145"/>
<dbReference type="Proteomes" id="UP000036520">
    <property type="component" value="Chromosome"/>
</dbReference>
<dbReference type="Pfam" id="PF00072">
    <property type="entry name" value="Response_reg"/>
    <property type="match status" value="1"/>
</dbReference>
<feature type="transmembrane region" description="Helical" evidence="15">
    <location>
        <begin position="104"/>
        <end position="127"/>
    </location>
</feature>
<dbReference type="Gene3D" id="3.30.450.20">
    <property type="entry name" value="PAS domain"/>
    <property type="match status" value="1"/>
</dbReference>
<dbReference type="InterPro" id="IPR005467">
    <property type="entry name" value="His_kinase_dom"/>
</dbReference>
<gene>
    <name evidence="18" type="ORF">CA2015_3145</name>
</gene>
<feature type="modified residue" description="4-aspartylphosphate" evidence="14">
    <location>
        <position position="810"/>
    </location>
</feature>
<feature type="transmembrane region" description="Helical" evidence="15">
    <location>
        <begin position="207"/>
        <end position="226"/>
    </location>
</feature>
<keyword evidence="11 15" id="KW-1133">Transmembrane helix</keyword>
<dbReference type="InterPro" id="IPR003661">
    <property type="entry name" value="HisK_dim/P_dom"/>
</dbReference>
<feature type="transmembrane region" description="Helical" evidence="15">
    <location>
        <begin position="40"/>
        <end position="60"/>
    </location>
</feature>
<keyword evidence="4" id="KW-1003">Cell membrane</keyword>
<dbReference type="OrthoDB" id="9811889at2"/>
<dbReference type="CDD" id="cd17546">
    <property type="entry name" value="REC_hyHK_CKI1_RcsC-like"/>
    <property type="match status" value="1"/>
</dbReference>
<protein>
    <recommendedName>
        <fullName evidence="3">histidine kinase</fullName>
        <ecNumber evidence="3">2.7.13.3</ecNumber>
    </recommendedName>
</protein>
<organism evidence="18 19">
    <name type="scientific">Cyclobacterium amurskyense</name>
    <dbReference type="NCBI Taxonomy" id="320787"/>
    <lineage>
        <taxon>Bacteria</taxon>
        <taxon>Pseudomonadati</taxon>
        <taxon>Bacteroidota</taxon>
        <taxon>Cytophagia</taxon>
        <taxon>Cytophagales</taxon>
        <taxon>Cyclobacteriaceae</taxon>
        <taxon>Cyclobacterium</taxon>
    </lineage>
</organism>
<dbReference type="GO" id="GO:0000155">
    <property type="term" value="F:phosphorelay sensor kinase activity"/>
    <property type="evidence" value="ECO:0007669"/>
    <property type="project" value="InterPro"/>
</dbReference>
<dbReference type="Pfam" id="PF13188">
    <property type="entry name" value="PAS_8"/>
    <property type="match status" value="1"/>
</dbReference>
<dbReference type="FunFam" id="3.30.565.10:FF:000010">
    <property type="entry name" value="Sensor histidine kinase RcsC"/>
    <property type="match status" value="1"/>
</dbReference>
<evidence type="ECO:0000256" key="2">
    <source>
        <dbReference type="ARBA" id="ARBA00004651"/>
    </source>
</evidence>
<dbReference type="Gene3D" id="3.30.565.10">
    <property type="entry name" value="Histidine kinase-like ATPase, C-terminal domain"/>
    <property type="match status" value="1"/>
</dbReference>
<dbReference type="PROSITE" id="PS50110">
    <property type="entry name" value="RESPONSE_REGULATORY"/>
    <property type="match status" value="2"/>
</dbReference>
<name>A0A0H4PI44_9BACT</name>
<dbReference type="GO" id="GO:0005524">
    <property type="term" value="F:ATP binding"/>
    <property type="evidence" value="ECO:0007669"/>
    <property type="project" value="UniProtKB-KW"/>
</dbReference>
<evidence type="ECO:0000256" key="11">
    <source>
        <dbReference type="ARBA" id="ARBA00022989"/>
    </source>
</evidence>
<evidence type="ECO:0000256" key="8">
    <source>
        <dbReference type="ARBA" id="ARBA00022741"/>
    </source>
</evidence>
<feature type="domain" description="Response regulatory" evidence="17">
    <location>
        <begin position="611"/>
        <end position="731"/>
    </location>
</feature>
<dbReference type="EC" id="2.7.13.3" evidence="3"/>
<evidence type="ECO:0000256" key="7">
    <source>
        <dbReference type="ARBA" id="ARBA00022692"/>
    </source>
</evidence>
<evidence type="ECO:0000259" key="16">
    <source>
        <dbReference type="PROSITE" id="PS50109"/>
    </source>
</evidence>
<dbReference type="SMART" id="SM00448">
    <property type="entry name" value="REC"/>
    <property type="match status" value="1"/>
</dbReference>
<keyword evidence="5 14" id="KW-0597">Phosphoprotein</keyword>
<keyword evidence="12" id="KW-0902">Two-component regulatory system</keyword>
<dbReference type="PANTHER" id="PTHR45339:SF1">
    <property type="entry name" value="HYBRID SIGNAL TRANSDUCTION HISTIDINE KINASE J"/>
    <property type="match status" value="1"/>
</dbReference>
<evidence type="ECO:0000256" key="6">
    <source>
        <dbReference type="ARBA" id="ARBA00022679"/>
    </source>
</evidence>
<evidence type="ECO:0000256" key="3">
    <source>
        <dbReference type="ARBA" id="ARBA00012438"/>
    </source>
</evidence>
<reference evidence="18 19" key="1">
    <citation type="submission" date="2015-07" db="EMBL/GenBank/DDBJ databases">
        <authorList>
            <person name="Kim K.M."/>
        </authorList>
    </citation>
    <scope>NUCLEOTIDE SEQUENCE [LARGE SCALE GENOMIC DNA]</scope>
    <source>
        <strain evidence="18 19">KCTC 12363</strain>
    </source>
</reference>
<dbReference type="SUPFAM" id="SSF47384">
    <property type="entry name" value="Homodimeric domain of signal transducing histidine kinase"/>
    <property type="match status" value="1"/>
</dbReference>
<evidence type="ECO:0000256" key="9">
    <source>
        <dbReference type="ARBA" id="ARBA00022777"/>
    </source>
</evidence>
<evidence type="ECO:0000313" key="18">
    <source>
        <dbReference type="EMBL" id="AKP52543.1"/>
    </source>
</evidence>
<dbReference type="InterPro" id="IPR011006">
    <property type="entry name" value="CheY-like_superfamily"/>
</dbReference>
<dbReference type="InterPro" id="IPR001789">
    <property type="entry name" value="Sig_transdc_resp-reg_receiver"/>
</dbReference>
<dbReference type="AlphaFoldDB" id="A0A0H4PI44"/>
<dbReference type="PRINTS" id="PR00344">
    <property type="entry name" value="BCTRLSENSOR"/>
</dbReference>
<evidence type="ECO:0000313" key="19">
    <source>
        <dbReference type="Proteomes" id="UP000036520"/>
    </source>
</evidence>
<keyword evidence="6" id="KW-0808">Transferase</keyword>
<evidence type="ECO:0000256" key="10">
    <source>
        <dbReference type="ARBA" id="ARBA00022840"/>
    </source>
</evidence>
<sequence length="882" mass="99685">MLSTLNFNLVLLLMVLVAIAPVLLIFFLKKEVQGKASSYFSALMIACFVYSISNVFELTMETIPSKLLMLKGMYLGAVMFAPLVLLFTLIYTERGNWINRNRMYLLFVVPAINLLLVWTNDFHTYFYSSFVLVNKGEFIMMVTGKGFGYWLHQSYTLLLLFVSLFLLIKRIREVPPIDSKQVFMVILGLCSPFFVYLLYLTSRGPVLIDYITFSFLGTGLFFYLGLTRYNLFKIAPIAYRTLFDNMQEGVLVTDTYGTLITLNLAAANMFELKTINQNIALKVIKKDWPEIHELLTSSEDYRMIEFSYKVGDYLNWYLVSKSSIKGQNRKSVGSIILLRDITQEKLFQFEIQRSREEAEEANRAKSEFLANMSHEIRTPLNGVIGFTELLSNTQLNEQQAKYANTALNSANALLDLINDILDLAKIESGKSETNIKQLHLHELLETILDVLSFQAHKKGLELILDLDPRIGDVIETDELKLKQVLINLLNNALKFTEKGQVIMKLTLLNPYTEEFQENLNIRFSVSDSGIGIPKSKQQLIFEAFSQADSSTTKKFGGTGLGLTISNKLLKLLGSSIQLKSEMGKGSDFYFDLEVKTMNFKLPSQDFSQLSETLIVDGNEASGKVLKANCESFGIKATHVKTVSDTFFALENNLNIALVILNNSLLGSNSVWTMQKMMTVVKDRTPQVRFVAAVGSIEQEATIKLYSSIGCNTILYKPSTPSKLEMLFESLVKTRDAKAEFPKAHNGSNIPPKDKEPFKLLVAEDNAVNRMLIKIYMEKLDPNAIILEAENGEEALELLRNSTIPDLVITDINMPKLDGYELLKEIRSKPNTNQIPVVGFTANALQSEAEELKNAGFDGFLTKPVVQEKFRKTVLRWLKIDNQ</sequence>
<dbReference type="SUPFAM" id="SSF55785">
    <property type="entry name" value="PYP-like sensor domain (PAS domain)"/>
    <property type="match status" value="1"/>
</dbReference>
<feature type="transmembrane region" description="Helical" evidence="15">
    <location>
        <begin position="6"/>
        <end position="28"/>
    </location>
</feature>
<keyword evidence="7 15" id="KW-0812">Transmembrane</keyword>
<dbReference type="FunFam" id="1.10.287.130:FF:000003">
    <property type="entry name" value="Histidine kinase"/>
    <property type="match status" value="1"/>
</dbReference>
<dbReference type="CDD" id="cd16922">
    <property type="entry name" value="HATPase_EvgS-ArcB-TorS-like"/>
    <property type="match status" value="1"/>
</dbReference>
<dbReference type="PROSITE" id="PS50109">
    <property type="entry name" value="HIS_KIN"/>
    <property type="match status" value="1"/>
</dbReference>
<dbReference type="Gene3D" id="3.40.50.2300">
    <property type="match status" value="2"/>
</dbReference>
<dbReference type="SMART" id="SM00388">
    <property type="entry name" value="HisKA"/>
    <property type="match status" value="1"/>
</dbReference>
<feature type="transmembrane region" description="Helical" evidence="15">
    <location>
        <begin position="72"/>
        <end position="92"/>
    </location>
</feature>
<proteinExistence type="predicted"/>
<dbReference type="SUPFAM" id="SSF52172">
    <property type="entry name" value="CheY-like"/>
    <property type="match status" value="2"/>
</dbReference>
<dbReference type="InterPro" id="IPR004358">
    <property type="entry name" value="Sig_transdc_His_kin-like_C"/>
</dbReference>
<dbReference type="SUPFAM" id="SSF55874">
    <property type="entry name" value="ATPase domain of HSP90 chaperone/DNA topoisomerase II/histidine kinase"/>
    <property type="match status" value="1"/>
</dbReference>
<dbReference type="GO" id="GO:0005886">
    <property type="term" value="C:plasma membrane"/>
    <property type="evidence" value="ECO:0007669"/>
    <property type="project" value="UniProtKB-SubCell"/>
</dbReference>
<dbReference type="Pfam" id="PF16927">
    <property type="entry name" value="HisKA_7TM"/>
    <property type="match status" value="1"/>
</dbReference>
<feature type="domain" description="Histidine kinase" evidence="16">
    <location>
        <begin position="371"/>
        <end position="596"/>
    </location>
</feature>
<keyword evidence="8" id="KW-0547">Nucleotide-binding</keyword>
<keyword evidence="19" id="KW-1185">Reference proteome</keyword>
<comment type="catalytic activity">
    <reaction evidence="1">
        <text>ATP + protein L-histidine = ADP + protein N-phospho-L-histidine.</text>
        <dbReference type="EC" id="2.7.13.3"/>
    </reaction>
</comment>
<dbReference type="Pfam" id="PF02518">
    <property type="entry name" value="HATPase_c"/>
    <property type="match status" value="1"/>
</dbReference>
<dbReference type="PANTHER" id="PTHR45339">
    <property type="entry name" value="HYBRID SIGNAL TRANSDUCTION HISTIDINE KINASE J"/>
    <property type="match status" value="1"/>
</dbReference>
<dbReference type="SMART" id="SM00387">
    <property type="entry name" value="HATPase_c"/>
    <property type="match status" value="1"/>
</dbReference>
<dbReference type="CDD" id="cd00082">
    <property type="entry name" value="HisKA"/>
    <property type="match status" value="1"/>
</dbReference>
<keyword evidence="10" id="KW-0067">ATP-binding</keyword>
<dbReference type="KEGG" id="camu:CA2015_3145"/>
<comment type="subcellular location">
    <subcellularLocation>
        <location evidence="2">Cell membrane</location>
        <topology evidence="2">Multi-pass membrane protein</topology>
    </subcellularLocation>
</comment>
<evidence type="ECO:0000256" key="12">
    <source>
        <dbReference type="ARBA" id="ARBA00023012"/>
    </source>
</evidence>
<evidence type="ECO:0000256" key="13">
    <source>
        <dbReference type="ARBA" id="ARBA00023136"/>
    </source>
</evidence>
<evidence type="ECO:0000256" key="14">
    <source>
        <dbReference type="PROSITE-ProRule" id="PRU00169"/>
    </source>
</evidence>
<dbReference type="InterPro" id="IPR036890">
    <property type="entry name" value="HATPase_C_sf"/>
</dbReference>
<dbReference type="Gene3D" id="1.10.287.130">
    <property type="match status" value="1"/>
</dbReference>